<keyword evidence="2" id="KW-1185">Reference proteome</keyword>
<evidence type="ECO:0000313" key="2">
    <source>
        <dbReference type="Proteomes" id="UP000383122"/>
    </source>
</evidence>
<dbReference type="AlphaFoldDB" id="A0A5E4ZHP3"/>
<proteinExistence type="predicted"/>
<sequence>MGEEQRVKPPADGGRRACCAAALWHPDLTDGSHPTERVFSRWAAALGTTRGKPNGSAMEAGGMR</sequence>
<evidence type="ECO:0000313" key="1">
    <source>
        <dbReference type="EMBL" id="VVE60348.1"/>
    </source>
</evidence>
<gene>
    <name evidence="1" type="ORF">PAN31117_00212</name>
</gene>
<organism evidence="1 2">
    <name type="scientific">Pandoraea anapnoica</name>
    <dbReference type="NCBI Taxonomy" id="2508301"/>
    <lineage>
        <taxon>Bacteria</taxon>
        <taxon>Pseudomonadati</taxon>
        <taxon>Pseudomonadota</taxon>
        <taxon>Betaproteobacteria</taxon>
        <taxon>Burkholderiales</taxon>
        <taxon>Burkholderiaceae</taxon>
        <taxon>Pandoraea</taxon>
    </lineage>
</organism>
<dbReference type="EMBL" id="CABPSP010000001">
    <property type="protein sequence ID" value="VVE60348.1"/>
    <property type="molecule type" value="Genomic_DNA"/>
</dbReference>
<accession>A0A5E4ZHP3</accession>
<reference evidence="1 2" key="1">
    <citation type="submission" date="2019-08" db="EMBL/GenBank/DDBJ databases">
        <authorList>
            <person name="Peeters C."/>
        </authorList>
    </citation>
    <scope>NUCLEOTIDE SEQUENCE [LARGE SCALE GENOMIC DNA]</scope>
    <source>
        <strain evidence="1 2">LMG 31117</strain>
    </source>
</reference>
<protein>
    <submittedName>
        <fullName evidence="1">Uncharacterized protein</fullName>
    </submittedName>
</protein>
<dbReference type="Proteomes" id="UP000383122">
    <property type="component" value="Unassembled WGS sequence"/>
</dbReference>
<name>A0A5E4ZHP3_9BURK</name>